<keyword evidence="4" id="KW-0349">Heme</keyword>
<dbReference type="GO" id="GO:0016491">
    <property type="term" value="F:oxidoreductase activity"/>
    <property type="evidence" value="ECO:0007669"/>
    <property type="project" value="InterPro"/>
</dbReference>
<dbReference type="HOGENOM" id="CLU_989001_0_0_1"/>
<evidence type="ECO:0000256" key="3">
    <source>
        <dbReference type="ARBA" id="ARBA00022448"/>
    </source>
</evidence>
<keyword evidence="8 11" id="KW-1133">Transmembrane helix</keyword>
<feature type="transmembrane region" description="Helical" evidence="11">
    <location>
        <begin position="110"/>
        <end position="131"/>
    </location>
</feature>
<dbReference type="Pfam" id="PF03188">
    <property type="entry name" value="Cytochrom_B561"/>
    <property type="match status" value="1"/>
</dbReference>
<feature type="transmembrane region" description="Helical" evidence="11">
    <location>
        <begin position="184"/>
        <end position="206"/>
    </location>
</feature>
<feature type="transmembrane region" description="Helical" evidence="11">
    <location>
        <begin position="143"/>
        <end position="164"/>
    </location>
</feature>
<dbReference type="Proteomes" id="UP000000759">
    <property type="component" value="Chromosome 2"/>
</dbReference>
<dbReference type="InParanoid" id="B7FT38"/>
<dbReference type="OrthoDB" id="907479at2759"/>
<dbReference type="InterPro" id="IPR006593">
    <property type="entry name" value="Cyt_b561/ferric_Rdtase_TM"/>
</dbReference>
<organism evidence="13 14">
    <name type="scientific">Phaeodactylum tricornutum (strain CCAP 1055/1)</name>
    <dbReference type="NCBI Taxonomy" id="556484"/>
    <lineage>
        <taxon>Eukaryota</taxon>
        <taxon>Sar</taxon>
        <taxon>Stramenopiles</taxon>
        <taxon>Ochrophyta</taxon>
        <taxon>Bacillariophyta</taxon>
        <taxon>Bacillariophyceae</taxon>
        <taxon>Bacillariophycidae</taxon>
        <taxon>Naviculales</taxon>
        <taxon>Phaeodactylaceae</taxon>
        <taxon>Phaeodactylum</taxon>
    </lineage>
</organism>
<feature type="transmembrane region" description="Helical" evidence="11">
    <location>
        <begin position="269"/>
        <end position="294"/>
    </location>
</feature>
<accession>B7FT38</accession>
<dbReference type="KEGG" id="pti:PHATRDRAFT_43682"/>
<keyword evidence="14" id="KW-1185">Reference proteome</keyword>
<sequence>MNENTLHRSKNALDLKASRQLNRRDRPGDEYMSTNALLEDGAERVDEDANSSEDHHEVTVDLISKLQESSYTIAHILALAAMLVVIWWINTLGGLSWKRGQAKLVFNWHPLLMVASFCFMTVASLSFRFSFLQQRLDRGRLKVVHGSAWLVAALCAVVALLAVFRSHNDAKSGFVANMYSFHSWIGAAVILLYALQFFVGLFSFAFPPRFVTPEIKATALLFHVFAGPLIYVLTATTILLGIQEKEGFIGCAYKVESADLFPFLNIGKIPLPCLVGHILGFLVFSTAITTSFALHNFGSRYEQRRVN</sequence>
<comment type="cofactor">
    <cofactor evidence="1">
        <name>heme b</name>
        <dbReference type="ChEBI" id="CHEBI:60344"/>
    </cofactor>
</comment>
<comment type="subcellular location">
    <subcellularLocation>
        <location evidence="2">Membrane</location>
        <topology evidence="2">Multi-pass membrane protein</topology>
    </subcellularLocation>
</comment>
<evidence type="ECO:0000256" key="11">
    <source>
        <dbReference type="SAM" id="Phobius"/>
    </source>
</evidence>
<reference evidence="14" key="2">
    <citation type="submission" date="2008-08" db="EMBL/GenBank/DDBJ databases">
        <authorList>
            <consortium name="Diatom Consortium"/>
            <person name="Grigoriev I."/>
            <person name="Grimwood J."/>
            <person name="Kuo A."/>
            <person name="Otillar R.P."/>
            <person name="Salamov A."/>
            <person name="Detter J.C."/>
            <person name="Lindquist E."/>
            <person name="Shapiro H."/>
            <person name="Lucas S."/>
            <person name="Glavina del Rio T."/>
            <person name="Pitluck S."/>
            <person name="Rokhsar D."/>
            <person name="Bowler C."/>
        </authorList>
    </citation>
    <scope>GENOME REANNOTATION</scope>
    <source>
        <strain evidence="14">CCAP 1055/1</strain>
    </source>
</reference>
<evidence type="ECO:0000256" key="1">
    <source>
        <dbReference type="ARBA" id="ARBA00001970"/>
    </source>
</evidence>
<feature type="domain" description="Cytochrome b561" evidence="12">
    <location>
        <begin position="73"/>
        <end position="280"/>
    </location>
</feature>
<proteinExistence type="predicted"/>
<dbReference type="PANTHER" id="PTHR10106">
    <property type="entry name" value="CYTOCHROME B561-RELATED"/>
    <property type="match status" value="1"/>
</dbReference>
<dbReference type="PROSITE" id="PS50939">
    <property type="entry name" value="CYTOCHROME_B561"/>
    <property type="match status" value="1"/>
</dbReference>
<dbReference type="Gene3D" id="1.20.120.1770">
    <property type="match status" value="1"/>
</dbReference>
<keyword evidence="7" id="KW-0249">Electron transport</keyword>
<dbReference type="GO" id="GO:0046872">
    <property type="term" value="F:metal ion binding"/>
    <property type="evidence" value="ECO:0007669"/>
    <property type="project" value="UniProtKB-KW"/>
</dbReference>
<evidence type="ECO:0000259" key="12">
    <source>
        <dbReference type="PROSITE" id="PS50939"/>
    </source>
</evidence>
<dbReference type="SMART" id="SM00665">
    <property type="entry name" value="B561"/>
    <property type="match status" value="1"/>
</dbReference>
<keyword evidence="9" id="KW-0408">Iron</keyword>
<evidence type="ECO:0000256" key="7">
    <source>
        <dbReference type="ARBA" id="ARBA00022982"/>
    </source>
</evidence>
<feature type="transmembrane region" description="Helical" evidence="11">
    <location>
        <begin position="218"/>
        <end position="240"/>
    </location>
</feature>
<gene>
    <name evidence="13" type="ORF">PHATRDRAFT_43682</name>
</gene>
<evidence type="ECO:0000256" key="9">
    <source>
        <dbReference type="ARBA" id="ARBA00023004"/>
    </source>
</evidence>
<evidence type="ECO:0000256" key="5">
    <source>
        <dbReference type="ARBA" id="ARBA00022692"/>
    </source>
</evidence>
<evidence type="ECO:0000256" key="10">
    <source>
        <dbReference type="ARBA" id="ARBA00023136"/>
    </source>
</evidence>
<dbReference type="InterPro" id="IPR043205">
    <property type="entry name" value="CYB561/CYBRD1-like"/>
</dbReference>
<keyword evidence="3" id="KW-0813">Transport</keyword>
<name>B7FT38_PHATC</name>
<dbReference type="EMBL" id="CM000606">
    <property type="protein sequence ID" value="EEC50584.1"/>
    <property type="molecule type" value="Genomic_DNA"/>
</dbReference>
<dbReference type="PANTHER" id="PTHR10106:SF0">
    <property type="entry name" value="LD36721P"/>
    <property type="match status" value="1"/>
</dbReference>
<evidence type="ECO:0000256" key="6">
    <source>
        <dbReference type="ARBA" id="ARBA00022723"/>
    </source>
</evidence>
<evidence type="ECO:0000256" key="2">
    <source>
        <dbReference type="ARBA" id="ARBA00004141"/>
    </source>
</evidence>
<keyword evidence="6" id="KW-0479">Metal-binding</keyword>
<evidence type="ECO:0000256" key="4">
    <source>
        <dbReference type="ARBA" id="ARBA00022617"/>
    </source>
</evidence>
<dbReference type="PaxDb" id="2850-Phatr43682"/>
<evidence type="ECO:0000313" key="13">
    <source>
        <dbReference type="EMBL" id="EEC50584.1"/>
    </source>
</evidence>
<reference evidence="13 14" key="1">
    <citation type="journal article" date="2008" name="Nature">
        <title>The Phaeodactylum genome reveals the evolutionary history of diatom genomes.</title>
        <authorList>
            <person name="Bowler C."/>
            <person name="Allen A.E."/>
            <person name="Badger J.H."/>
            <person name="Grimwood J."/>
            <person name="Jabbari K."/>
            <person name="Kuo A."/>
            <person name="Maheswari U."/>
            <person name="Martens C."/>
            <person name="Maumus F."/>
            <person name="Otillar R.P."/>
            <person name="Rayko E."/>
            <person name="Salamov A."/>
            <person name="Vandepoele K."/>
            <person name="Beszteri B."/>
            <person name="Gruber A."/>
            <person name="Heijde M."/>
            <person name="Katinka M."/>
            <person name="Mock T."/>
            <person name="Valentin K."/>
            <person name="Verret F."/>
            <person name="Berges J.A."/>
            <person name="Brownlee C."/>
            <person name="Cadoret J.P."/>
            <person name="Chiovitti A."/>
            <person name="Choi C.J."/>
            <person name="Coesel S."/>
            <person name="De Martino A."/>
            <person name="Detter J.C."/>
            <person name="Durkin C."/>
            <person name="Falciatore A."/>
            <person name="Fournet J."/>
            <person name="Haruta M."/>
            <person name="Huysman M.J."/>
            <person name="Jenkins B.D."/>
            <person name="Jiroutova K."/>
            <person name="Jorgensen R.E."/>
            <person name="Joubert Y."/>
            <person name="Kaplan A."/>
            <person name="Kroger N."/>
            <person name="Kroth P.G."/>
            <person name="La Roche J."/>
            <person name="Lindquist E."/>
            <person name="Lommer M."/>
            <person name="Martin-Jezequel V."/>
            <person name="Lopez P.J."/>
            <person name="Lucas S."/>
            <person name="Mangogna M."/>
            <person name="McGinnis K."/>
            <person name="Medlin L.K."/>
            <person name="Montsant A."/>
            <person name="Oudot-Le Secq M.P."/>
            <person name="Napoli C."/>
            <person name="Obornik M."/>
            <person name="Parker M.S."/>
            <person name="Petit J.L."/>
            <person name="Porcel B.M."/>
            <person name="Poulsen N."/>
            <person name="Robison M."/>
            <person name="Rychlewski L."/>
            <person name="Rynearson T.A."/>
            <person name="Schmutz J."/>
            <person name="Shapiro H."/>
            <person name="Siaut M."/>
            <person name="Stanley M."/>
            <person name="Sussman M.R."/>
            <person name="Taylor A.R."/>
            <person name="Vardi A."/>
            <person name="von Dassow P."/>
            <person name="Vyverman W."/>
            <person name="Willis A."/>
            <person name="Wyrwicz L.S."/>
            <person name="Rokhsar D.S."/>
            <person name="Weissenbach J."/>
            <person name="Armbrust E.V."/>
            <person name="Green B.R."/>
            <person name="Van de Peer Y."/>
            <person name="Grigoriev I.V."/>
        </authorList>
    </citation>
    <scope>NUCLEOTIDE SEQUENCE [LARGE SCALE GENOMIC DNA]</scope>
    <source>
        <strain evidence="13 14">CCAP 1055/1</strain>
    </source>
</reference>
<evidence type="ECO:0000313" key="14">
    <source>
        <dbReference type="Proteomes" id="UP000000759"/>
    </source>
</evidence>
<dbReference type="GO" id="GO:0016020">
    <property type="term" value="C:membrane"/>
    <property type="evidence" value="ECO:0007669"/>
    <property type="project" value="UniProtKB-SubCell"/>
</dbReference>
<evidence type="ECO:0000256" key="8">
    <source>
        <dbReference type="ARBA" id="ARBA00022989"/>
    </source>
</evidence>
<dbReference type="RefSeq" id="XP_002177770.1">
    <property type="nucleotide sequence ID" value="XM_002177734.1"/>
</dbReference>
<dbReference type="eggNOG" id="KOG1619">
    <property type="taxonomic scope" value="Eukaryota"/>
</dbReference>
<keyword evidence="10 11" id="KW-0472">Membrane</keyword>
<dbReference type="GeneID" id="7197451"/>
<feature type="transmembrane region" description="Helical" evidence="11">
    <location>
        <begin position="71"/>
        <end position="90"/>
    </location>
</feature>
<keyword evidence="5 11" id="KW-0812">Transmembrane</keyword>
<dbReference type="AlphaFoldDB" id="B7FT38"/>
<protein>
    <submittedName>
        <fullName evidence="13">Cytochrome b-561-like protein</fullName>
    </submittedName>
</protein>